<sequence>MHTIQTTSDDVLEQSLSLYDMNLRLTLRYNSFFRGYQFDLFDIDKDCYITKNKGLSVGSPSLIEFNLPFVLVLIDKSGRGVNSISKEDFNDRMQIVIMSKDEWRASIRQRSQTQNR</sequence>
<gene>
    <name evidence="2" type="ORF">FPQ14_06810</name>
</gene>
<comment type="caution">
    <text evidence="2">The sequence shown here is derived from an EMBL/GenBank/DDBJ whole genome shotgun (WGS) entry which is preliminary data.</text>
</comment>
<evidence type="ECO:0000313" key="3">
    <source>
        <dbReference type="Proteomes" id="UP000319138"/>
    </source>
</evidence>
<accession>A0A556RK53</accession>
<name>A0A556RK53_9GAMM</name>
<feature type="domain" description="Cyanophage baseplate Pam3 plug gp18" evidence="1">
    <location>
        <begin position="1"/>
        <end position="99"/>
    </location>
</feature>
<evidence type="ECO:0000259" key="1">
    <source>
        <dbReference type="Pfam" id="PF22479"/>
    </source>
</evidence>
<dbReference type="Pfam" id="PF22479">
    <property type="entry name" value="Pam3_gp18"/>
    <property type="match status" value="1"/>
</dbReference>
<dbReference type="EMBL" id="VMHL01000003">
    <property type="protein sequence ID" value="TSJ89214.1"/>
    <property type="molecule type" value="Genomic_DNA"/>
</dbReference>
<organism evidence="2 3">
    <name type="scientific">Gilliamella apicola</name>
    <dbReference type="NCBI Taxonomy" id="1196095"/>
    <lineage>
        <taxon>Bacteria</taxon>
        <taxon>Pseudomonadati</taxon>
        <taxon>Pseudomonadota</taxon>
        <taxon>Gammaproteobacteria</taxon>
        <taxon>Orbales</taxon>
        <taxon>Orbaceae</taxon>
        <taxon>Gilliamella</taxon>
    </lineage>
</organism>
<dbReference type="InterPro" id="IPR054252">
    <property type="entry name" value="Pam3_gp18"/>
</dbReference>
<dbReference type="Proteomes" id="UP000319138">
    <property type="component" value="Unassembled WGS sequence"/>
</dbReference>
<dbReference type="SUPFAM" id="SSF47473">
    <property type="entry name" value="EF-hand"/>
    <property type="match status" value="1"/>
</dbReference>
<dbReference type="AlphaFoldDB" id="A0A556RK53"/>
<reference evidence="2 3" key="1">
    <citation type="submission" date="2019-07" db="EMBL/GenBank/DDBJ databases">
        <title>Gilliamella genomes.</title>
        <authorList>
            <person name="Zheng H."/>
        </authorList>
    </citation>
    <scope>NUCLEOTIDE SEQUENCE [LARGE SCALE GENOMIC DNA]</scope>
    <source>
        <strain evidence="2 3">W8131</strain>
    </source>
</reference>
<evidence type="ECO:0000313" key="2">
    <source>
        <dbReference type="EMBL" id="TSJ89214.1"/>
    </source>
</evidence>
<dbReference type="RefSeq" id="WP_144189513.1">
    <property type="nucleotide sequence ID" value="NZ_VMHL01000003.1"/>
</dbReference>
<protein>
    <recommendedName>
        <fullName evidence="1">Cyanophage baseplate Pam3 plug gp18 domain-containing protein</fullName>
    </recommendedName>
</protein>
<proteinExistence type="predicted"/>
<dbReference type="InterPro" id="IPR011992">
    <property type="entry name" value="EF-hand-dom_pair"/>
</dbReference>